<accession>A0A1W1CN35</accession>
<protein>
    <submittedName>
        <fullName evidence="1">Uncharacterized protein</fullName>
    </submittedName>
</protein>
<dbReference type="Gene3D" id="2.30.330.10">
    <property type="entry name" value="SpoA-like"/>
    <property type="match status" value="1"/>
</dbReference>
<reference evidence="1" key="1">
    <citation type="submission" date="2016-10" db="EMBL/GenBank/DDBJ databases">
        <authorList>
            <person name="de Groot N.N."/>
        </authorList>
    </citation>
    <scope>NUCLEOTIDE SEQUENCE</scope>
</reference>
<sequence length="157" mass="17449">MNGKTQANRLAQLMQKKGFLPSYILALPLMEIRSSSLKKLESGDILLLGLNSLTCLLMDSHKICANVVLVKQNDRYGMQIIKLVNKPIESTNSKKYEKLEFIFGNVQCRTLSVGHIIDIAHINLDKVTLVSQEKTIAAASLVNVEGKIAVKIEKVEK</sequence>
<proteinExistence type="predicted"/>
<dbReference type="EMBL" id="FPHI01000030">
    <property type="protein sequence ID" value="SFV67061.1"/>
    <property type="molecule type" value="Genomic_DNA"/>
</dbReference>
<evidence type="ECO:0000313" key="1">
    <source>
        <dbReference type="EMBL" id="SFV67061.1"/>
    </source>
</evidence>
<name>A0A1W1CN35_9ZZZZ</name>
<organism evidence="1">
    <name type="scientific">hydrothermal vent metagenome</name>
    <dbReference type="NCBI Taxonomy" id="652676"/>
    <lineage>
        <taxon>unclassified sequences</taxon>
        <taxon>metagenomes</taxon>
        <taxon>ecological metagenomes</taxon>
    </lineage>
</organism>
<dbReference type="InterPro" id="IPR036429">
    <property type="entry name" value="SpoA-like_sf"/>
</dbReference>
<dbReference type="SUPFAM" id="SSF101801">
    <property type="entry name" value="Surface presentation of antigens (SPOA)"/>
    <property type="match status" value="1"/>
</dbReference>
<dbReference type="AlphaFoldDB" id="A0A1W1CN35"/>
<gene>
    <name evidence="1" type="ORF">MNB_SV-3-1196</name>
</gene>